<evidence type="ECO:0000259" key="2">
    <source>
        <dbReference type="PROSITE" id="PS50815"/>
    </source>
</evidence>
<dbReference type="InterPro" id="IPR036570">
    <property type="entry name" value="HORMA_dom_sf"/>
</dbReference>
<dbReference type="PROSITE" id="PS50815">
    <property type="entry name" value="HORMA"/>
    <property type="match status" value="1"/>
</dbReference>
<sequence length="249" mass="27574">MLVISPREDDETDAIEIHCWRLRYDADGDPLAELRQADGTVMAALRFKGMHCLKKQVAELLQTIRTLCKGTLGALPPEASATLRITYTDRTPKGYQAPGFYRAPDDPVLRSDAQEIEIGAMQTKYHGYASVVVQSVFIDDAYAVGLRLKDGVQYGHLNDSLNDSFGEDAEAGDEPNFSDNNNNNTIERIEGDRGSPASNLSTDITSADDMPVRRTRHVRGNRVLRGQTNNGKQKSPVLVSVWHLVFDPL</sequence>
<evidence type="ECO:0000313" key="3">
    <source>
        <dbReference type="EMBL" id="VDO25509.1"/>
    </source>
</evidence>
<dbReference type="AlphaFoldDB" id="A0A0N4W5N4"/>
<dbReference type="Proteomes" id="UP000268014">
    <property type="component" value="Unassembled WGS sequence"/>
</dbReference>
<dbReference type="STRING" id="6290.A0A0N4W5N4"/>
<evidence type="ECO:0000256" key="1">
    <source>
        <dbReference type="SAM" id="MobiDB-lite"/>
    </source>
</evidence>
<name>A0A0N4W5N4_HAEPC</name>
<feature type="compositionally biased region" description="Polar residues" evidence="1">
    <location>
        <begin position="196"/>
        <end position="205"/>
    </location>
</feature>
<reference evidence="5" key="1">
    <citation type="submission" date="2017-02" db="UniProtKB">
        <authorList>
            <consortium name="WormBaseParasite"/>
        </authorList>
    </citation>
    <scope>IDENTIFICATION</scope>
</reference>
<accession>A0A0N4W5N4</accession>
<evidence type="ECO:0000313" key="5">
    <source>
        <dbReference type="WBParaSite" id="HPLM_0000529401-mRNA-1"/>
    </source>
</evidence>
<dbReference type="EMBL" id="UZAF01016315">
    <property type="protein sequence ID" value="VDO25509.1"/>
    <property type="molecule type" value="Genomic_DNA"/>
</dbReference>
<dbReference type="OMA" id="FMIRAIY"/>
<feature type="domain" description="HORMA" evidence="2">
    <location>
        <begin position="1"/>
        <end position="132"/>
    </location>
</feature>
<dbReference type="WBParaSite" id="HPLM_0000529401-mRNA-1">
    <property type="protein sequence ID" value="HPLM_0000529401-mRNA-1"/>
    <property type="gene ID" value="HPLM_0000529401"/>
</dbReference>
<protein>
    <submittedName>
        <fullName evidence="5">HORMA domain-containing protein</fullName>
    </submittedName>
</protein>
<evidence type="ECO:0000313" key="4">
    <source>
        <dbReference type="Proteomes" id="UP000268014"/>
    </source>
</evidence>
<reference evidence="3 4" key="2">
    <citation type="submission" date="2018-11" db="EMBL/GenBank/DDBJ databases">
        <authorList>
            <consortium name="Pathogen Informatics"/>
        </authorList>
    </citation>
    <scope>NUCLEOTIDE SEQUENCE [LARGE SCALE GENOMIC DNA]</scope>
    <source>
        <strain evidence="3 4">MHpl1</strain>
    </source>
</reference>
<gene>
    <name evidence="3" type="ORF">HPLM_LOCUS5286</name>
</gene>
<proteinExistence type="predicted"/>
<organism evidence="5">
    <name type="scientific">Haemonchus placei</name>
    <name type="common">Barber's pole worm</name>
    <dbReference type="NCBI Taxonomy" id="6290"/>
    <lineage>
        <taxon>Eukaryota</taxon>
        <taxon>Metazoa</taxon>
        <taxon>Ecdysozoa</taxon>
        <taxon>Nematoda</taxon>
        <taxon>Chromadorea</taxon>
        <taxon>Rhabditida</taxon>
        <taxon>Rhabditina</taxon>
        <taxon>Rhabditomorpha</taxon>
        <taxon>Strongyloidea</taxon>
        <taxon>Trichostrongylidae</taxon>
        <taxon>Haemonchus</taxon>
    </lineage>
</organism>
<dbReference type="Gene3D" id="3.30.900.10">
    <property type="entry name" value="HORMA domain"/>
    <property type="match status" value="1"/>
</dbReference>
<feature type="region of interest" description="Disordered" evidence="1">
    <location>
        <begin position="165"/>
        <end position="208"/>
    </location>
</feature>
<dbReference type="InterPro" id="IPR003511">
    <property type="entry name" value="HORMA_dom"/>
</dbReference>
<keyword evidence="4" id="KW-1185">Reference proteome</keyword>
<dbReference type="OrthoDB" id="1928087at2759"/>
<dbReference type="Pfam" id="PF02301">
    <property type="entry name" value="HORMA"/>
    <property type="match status" value="1"/>
</dbReference>